<proteinExistence type="inferred from homology"/>
<comment type="caution">
    <text evidence="6">The sequence shown here is derived from an EMBL/GenBank/DDBJ whole genome shotgun (WGS) entry which is preliminary data.</text>
</comment>
<dbReference type="PANTHER" id="PTHR39585">
    <property type="entry name" value="FAD ASSEMBLY FACTOR SDHE"/>
    <property type="match status" value="1"/>
</dbReference>
<comment type="similarity">
    <text evidence="2">Belongs to the SdhE FAD assembly factor family.</text>
</comment>
<dbReference type="SUPFAM" id="SSF109910">
    <property type="entry name" value="YgfY-like"/>
    <property type="match status" value="1"/>
</dbReference>
<protein>
    <recommendedName>
        <fullName evidence="3">FAD assembly factor SdhE</fullName>
    </recommendedName>
</protein>
<keyword evidence="5" id="KW-0143">Chaperone</keyword>
<comment type="subcellular location">
    <subcellularLocation>
        <location evidence="1">Cytoplasm</location>
    </subcellularLocation>
</comment>
<evidence type="ECO:0000256" key="2">
    <source>
        <dbReference type="ARBA" id="ARBA00008571"/>
    </source>
</evidence>
<dbReference type="Proteomes" id="UP000653472">
    <property type="component" value="Unassembled WGS sequence"/>
</dbReference>
<dbReference type="InterPro" id="IPR036714">
    <property type="entry name" value="SDH_sf"/>
</dbReference>
<evidence type="ECO:0000313" key="6">
    <source>
        <dbReference type="EMBL" id="NKF21788.1"/>
    </source>
</evidence>
<dbReference type="GO" id="GO:0006105">
    <property type="term" value="P:succinate metabolic process"/>
    <property type="evidence" value="ECO:0007669"/>
    <property type="project" value="TreeGrafter"/>
</dbReference>
<evidence type="ECO:0000256" key="5">
    <source>
        <dbReference type="ARBA" id="ARBA00023186"/>
    </source>
</evidence>
<dbReference type="EMBL" id="JAAVXB010000002">
    <property type="protein sequence ID" value="NKF21788.1"/>
    <property type="molecule type" value="Genomic_DNA"/>
</dbReference>
<evidence type="ECO:0000313" key="7">
    <source>
        <dbReference type="Proteomes" id="UP000653472"/>
    </source>
</evidence>
<keyword evidence="7" id="KW-1185">Reference proteome</keyword>
<dbReference type="InterPro" id="IPR050531">
    <property type="entry name" value="SdhE_FAD_assembly_factor"/>
</dbReference>
<sequence length="96" mass="11407">MKLPRAAARPPSCLRRSEVSDEGRLRWLLRRGMKELDVLMERYYAHRFHEAPADEKGEFLRLVTLAEDPDIWAWVMGYDTVPDDYAVIIEQLRVYR</sequence>
<evidence type="ECO:0000256" key="3">
    <source>
        <dbReference type="ARBA" id="ARBA00019418"/>
    </source>
</evidence>
<evidence type="ECO:0000256" key="4">
    <source>
        <dbReference type="ARBA" id="ARBA00022490"/>
    </source>
</evidence>
<organism evidence="6 7">
    <name type="scientific">Solimonas marina</name>
    <dbReference type="NCBI Taxonomy" id="2714601"/>
    <lineage>
        <taxon>Bacteria</taxon>
        <taxon>Pseudomonadati</taxon>
        <taxon>Pseudomonadota</taxon>
        <taxon>Gammaproteobacteria</taxon>
        <taxon>Nevskiales</taxon>
        <taxon>Nevskiaceae</taxon>
        <taxon>Solimonas</taxon>
    </lineage>
</organism>
<dbReference type="PANTHER" id="PTHR39585:SF1">
    <property type="entry name" value="FAD ASSEMBLY FACTOR SDHE"/>
    <property type="match status" value="1"/>
</dbReference>
<evidence type="ECO:0000256" key="1">
    <source>
        <dbReference type="ARBA" id="ARBA00004496"/>
    </source>
</evidence>
<accession>A0A970B5J8</accession>
<dbReference type="InterPro" id="IPR005631">
    <property type="entry name" value="SDH"/>
</dbReference>
<dbReference type="Pfam" id="PF03937">
    <property type="entry name" value="Sdh5"/>
    <property type="match status" value="1"/>
</dbReference>
<dbReference type="Gene3D" id="1.10.150.250">
    <property type="entry name" value="Flavinator of succinate dehydrogenase"/>
    <property type="match status" value="1"/>
</dbReference>
<name>A0A970B5J8_9GAMM</name>
<dbReference type="GO" id="GO:0005737">
    <property type="term" value="C:cytoplasm"/>
    <property type="evidence" value="ECO:0007669"/>
    <property type="project" value="UniProtKB-SubCell"/>
</dbReference>
<reference evidence="6" key="1">
    <citation type="submission" date="2020-03" db="EMBL/GenBank/DDBJ databases">
        <title>Solimonas marina sp. nov., isolated from deep seawater of the Pacific Ocean.</title>
        <authorList>
            <person name="Liu X."/>
            <person name="Lai Q."/>
            <person name="Sun F."/>
            <person name="Gai Y."/>
            <person name="Li G."/>
            <person name="Shao Z."/>
        </authorList>
    </citation>
    <scope>NUCLEOTIDE SEQUENCE</scope>
    <source>
        <strain evidence="6">C16B3</strain>
    </source>
</reference>
<keyword evidence="4" id="KW-0963">Cytoplasm</keyword>
<dbReference type="AlphaFoldDB" id="A0A970B5J8"/>
<gene>
    <name evidence="6" type="ORF">G7Y82_05615</name>
</gene>